<proteinExistence type="predicted"/>
<dbReference type="OrthoDB" id="423514at2759"/>
<dbReference type="EMBL" id="CAJNJA010061975">
    <property type="protein sequence ID" value="CAE7875161.1"/>
    <property type="molecule type" value="Genomic_DNA"/>
</dbReference>
<evidence type="ECO:0000313" key="3">
    <source>
        <dbReference type="Proteomes" id="UP000601435"/>
    </source>
</evidence>
<evidence type="ECO:0000259" key="1">
    <source>
        <dbReference type="PROSITE" id="PS50835"/>
    </source>
</evidence>
<dbReference type="AlphaFoldDB" id="A0A813AP45"/>
<dbReference type="InterPro" id="IPR025197">
    <property type="entry name" value="DUF4116"/>
</dbReference>
<dbReference type="Proteomes" id="UP000601435">
    <property type="component" value="Unassembled WGS sequence"/>
</dbReference>
<reference evidence="2" key="1">
    <citation type="submission" date="2021-02" db="EMBL/GenBank/DDBJ databases">
        <authorList>
            <person name="Dougan E. K."/>
            <person name="Rhodes N."/>
            <person name="Thang M."/>
            <person name="Chan C."/>
        </authorList>
    </citation>
    <scope>NUCLEOTIDE SEQUENCE</scope>
</reference>
<sequence length="336" mass="37130">ASASDAVRGDKEIILKAVSADGSLLRFADGQLQADREVVLVAVRQNRMALRFAARGLLTDRRFVEAAVQLCGKALQFAPAELRGDADLVRLAVQDDFLALEFADPDLLADKNFMLSAMRANVMALTFASPALQKDPDLQKACQEQRARLLPQQEVGSFLRSGAFAKGKKMASMEGVVDTTTWLMKEVDKICPPINLPPRHSGMSRAERHQRMLTLQRYLHSQPKECRLLRSEVRNATKLSVEAEQALYEATRRSGLAANAAMQAALSPALAFPPYHGPPFERPADTVSTEHVEEGEPEKGVPVCHLTCHQMGGRWTSDEVTWPWPKDEKATSFLLL</sequence>
<organism evidence="2 3">
    <name type="scientific">Symbiodinium necroappetens</name>
    <dbReference type="NCBI Taxonomy" id="1628268"/>
    <lineage>
        <taxon>Eukaryota</taxon>
        <taxon>Sar</taxon>
        <taxon>Alveolata</taxon>
        <taxon>Dinophyceae</taxon>
        <taxon>Suessiales</taxon>
        <taxon>Symbiodiniaceae</taxon>
        <taxon>Symbiodinium</taxon>
    </lineage>
</organism>
<accession>A0A813AP45</accession>
<comment type="caution">
    <text evidence="2">The sequence shown here is derived from an EMBL/GenBank/DDBJ whole genome shotgun (WGS) entry which is preliminary data.</text>
</comment>
<dbReference type="Pfam" id="PF13475">
    <property type="entry name" value="DUF4116"/>
    <property type="match status" value="2"/>
</dbReference>
<gene>
    <name evidence="2" type="primary">Trpt1</name>
    <name evidence="2" type="ORF">SNEC2469_LOCUS28473</name>
</gene>
<protein>
    <submittedName>
        <fullName evidence="2">Trpt1 protein</fullName>
    </submittedName>
</protein>
<evidence type="ECO:0000313" key="2">
    <source>
        <dbReference type="EMBL" id="CAE7875161.1"/>
    </source>
</evidence>
<dbReference type="PROSITE" id="PS50835">
    <property type="entry name" value="IG_LIKE"/>
    <property type="match status" value="1"/>
</dbReference>
<feature type="domain" description="Ig-like" evidence="1">
    <location>
        <begin position="278"/>
        <end position="336"/>
    </location>
</feature>
<keyword evidence="3" id="KW-1185">Reference proteome</keyword>
<feature type="non-terminal residue" evidence="2">
    <location>
        <position position="336"/>
    </location>
</feature>
<dbReference type="InterPro" id="IPR007110">
    <property type="entry name" value="Ig-like_dom"/>
</dbReference>
<name>A0A813AP45_9DINO</name>